<organism evidence="12 13">
    <name type="scientific">Terricaulis silvestris</name>
    <dbReference type="NCBI Taxonomy" id="2686094"/>
    <lineage>
        <taxon>Bacteria</taxon>
        <taxon>Pseudomonadati</taxon>
        <taxon>Pseudomonadota</taxon>
        <taxon>Alphaproteobacteria</taxon>
        <taxon>Caulobacterales</taxon>
        <taxon>Caulobacteraceae</taxon>
        <taxon>Terricaulis</taxon>
    </lineage>
</organism>
<dbReference type="NCBIfam" id="TIGR01380">
    <property type="entry name" value="glut_syn"/>
    <property type="match status" value="1"/>
</dbReference>
<keyword evidence="4 10" id="KW-0317">Glutathione biosynthesis</keyword>
<comment type="cofactor">
    <cofactor evidence="1">
        <name>Mn(2+)</name>
        <dbReference type="ChEBI" id="CHEBI:29035"/>
    </cofactor>
</comment>
<dbReference type="Gene3D" id="3.30.470.20">
    <property type="entry name" value="ATP-grasp fold, B domain"/>
    <property type="match status" value="1"/>
</dbReference>
<comment type="cofactor">
    <cofactor evidence="2">
        <name>Mg(2+)</name>
        <dbReference type="ChEBI" id="CHEBI:18420"/>
    </cofactor>
</comment>
<keyword evidence="6 10" id="KW-0547">Nucleotide-binding</keyword>
<dbReference type="AlphaFoldDB" id="A0A6I6MTT3"/>
<comment type="catalytic activity">
    <reaction evidence="10">
        <text>gamma-L-glutamyl-L-cysteine + glycine + ATP = glutathione + ADP + phosphate + H(+)</text>
        <dbReference type="Rhea" id="RHEA:13557"/>
        <dbReference type="ChEBI" id="CHEBI:15378"/>
        <dbReference type="ChEBI" id="CHEBI:30616"/>
        <dbReference type="ChEBI" id="CHEBI:43474"/>
        <dbReference type="ChEBI" id="CHEBI:57305"/>
        <dbReference type="ChEBI" id="CHEBI:57925"/>
        <dbReference type="ChEBI" id="CHEBI:58173"/>
        <dbReference type="ChEBI" id="CHEBI:456216"/>
        <dbReference type="EC" id="6.3.2.3"/>
    </reaction>
</comment>
<dbReference type="NCBIfam" id="NF003573">
    <property type="entry name" value="PRK05246.1"/>
    <property type="match status" value="1"/>
</dbReference>
<keyword evidence="9" id="KW-0464">Manganese</keyword>
<evidence type="ECO:0000256" key="6">
    <source>
        <dbReference type="ARBA" id="ARBA00022741"/>
    </source>
</evidence>
<dbReference type="EMBL" id="CP047045">
    <property type="protein sequence ID" value="QGZ95062.1"/>
    <property type="molecule type" value="Genomic_DNA"/>
</dbReference>
<dbReference type="Gene3D" id="3.30.1490.20">
    <property type="entry name" value="ATP-grasp fold, A domain"/>
    <property type="match status" value="1"/>
</dbReference>
<evidence type="ECO:0000313" key="12">
    <source>
        <dbReference type="EMBL" id="QGZ95062.1"/>
    </source>
</evidence>
<dbReference type="GO" id="GO:0004363">
    <property type="term" value="F:glutathione synthase activity"/>
    <property type="evidence" value="ECO:0007669"/>
    <property type="project" value="UniProtKB-UniRule"/>
</dbReference>
<dbReference type="InterPro" id="IPR004218">
    <property type="entry name" value="GSHS_ATP-bd"/>
</dbReference>
<keyword evidence="13" id="KW-1185">Reference proteome</keyword>
<reference evidence="13" key="1">
    <citation type="submission" date="2019-12" db="EMBL/GenBank/DDBJ databases">
        <title>Complete genome of Terracaulis silvestris 0127_4.</title>
        <authorList>
            <person name="Vieira S."/>
            <person name="Riedel T."/>
            <person name="Sproer C."/>
            <person name="Pascual J."/>
            <person name="Boedeker C."/>
            <person name="Overmann J."/>
        </authorList>
    </citation>
    <scope>NUCLEOTIDE SEQUENCE [LARGE SCALE GENOMIC DNA]</scope>
    <source>
        <strain evidence="13">0127_4</strain>
    </source>
</reference>
<dbReference type="GO" id="GO:0046872">
    <property type="term" value="F:metal ion binding"/>
    <property type="evidence" value="ECO:0007669"/>
    <property type="project" value="UniProtKB-KW"/>
</dbReference>
<dbReference type="RefSeq" id="WP_158765951.1">
    <property type="nucleotide sequence ID" value="NZ_CP047045.1"/>
</dbReference>
<dbReference type="GO" id="GO:0005524">
    <property type="term" value="F:ATP binding"/>
    <property type="evidence" value="ECO:0007669"/>
    <property type="project" value="UniProtKB-UniRule"/>
</dbReference>
<evidence type="ECO:0000259" key="11">
    <source>
        <dbReference type="PROSITE" id="PS50975"/>
    </source>
</evidence>
<dbReference type="PROSITE" id="PS50975">
    <property type="entry name" value="ATP_GRASP"/>
    <property type="match status" value="1"/>
</dbReference>
<evidence type="ECO:0000256" key="5">
    <source>
        <dbReference type="ARBA" id="ARBA00022723"/>
    </source>
</evidence>
<protein>
    <recommendedName>
        <fullName evidence="10">Glutathione synthetase</fullName>
        <ecNumber evidence="10">6.3.2.3</ecNumber>
    </recommendedName>
    <alternativeName>
        <fullName evidence="10">GSH synthetase</fullName>
        <shortName evidence="10">GSH-S</shortName>
        <shortName evidence="10">GSHase</shortName>
    </alternativeName>
    <alternativeName>
        <fullName evidence="10">Glutathione synthase</fullName>
    </alternativeName>
</protein>
<dbReference type="InterPro" id="IPR016185">
    <property type="entry name" value="PreATP-grasp_dom_sf"/>
</dbReference>
<keyword evidence="5" id="KW-0479">Metal-binding</keyword>
<proteinExistence type="inferred from homology"/>
<dbReference type="InterPro" id="IPR013815">
    <property type="entry name" value="ATP_grasp_subdomain_1"/>
</dbReference>
<evidence type="ECO:0000256" key="8">
    <source>
        <dbReference type="ARBA" id="ARBA00022842"/>
    </source>
</evidence>
<dbReference type="SUPFAM" id="SSF52440">
    <property type="entry name" value="PreATP-grasp domain"/>
    <property type="match status" value="1"/>
</dbReference>
<dbReference type="SUPFAM" id="SSF56059">
    <property type="entry name" value="Glutathione synthetase ATP-binding domain-like"/>
    <property type="match status" value="1"/>
</dbReference>
<dbReference type="HAMAP" id="MF_00162">
    <property type="entry name" value="GSH_S"/>
    <property type="match status" value="1"/>
</dbReference>
<gene>
    <name evidence="10 12" type="primary">gshB</name>
    <name evidence="12" type="ORF">DSM104635_01902</name>
</gene>
<comment type="pathway">
    <text evidence="10">Sulfur metabolism; glutathione biosynthesis; glutathione from L-cysteine and L-glutamate: step 2/2.</text>
</comment>
<evidence type="ECO:0000256" key="1">
    <source>
        <dbReference type="ARBA" id="ARBA00001936"/>
    </source>
</evidence>
<comment type="similarity">
    <text evidence="10">Belongs to the prokaryotic GSH synthase family.</text>
</comment>
<feature type="domain" description="ATP-grasp" evidence="11">
    <location>
        <begin position="124"/>
        <end position="309"/>
    </location>
</feature>
<dbReference type="InterPro" id="IPR011761">
    <property type="entry name" value="ATP-grasp"/>
</dbReference>
<evidence type="ECO:0000256" key="9">
    <source>
        <dbReference type="ARBA" id="ARBA00023211"/>
    </source>
</evidence>
<evidence type="ECO:0000256" key="10">
    <source>
        <dbReference type="HAMAP-Rule" id="MF_00162"/>
    </source>
</evidence>
<keyword evidence="7 10" id="KW-0067">ATP-binding</keyword>
<name>A0A6I6MTT3_9CAUL</name>
<dbReference type="Pfam" id="PF02951">
    <property type="entry name" value="GSH-S_N"/>
    <property type="match status" value="1"/>
</dbReference>
<dbReference type="Pfam" id="PF02955">
    <property type="entry name" value="GSH-S_ATP"/>
    <property type="match status" value="1"/>
</dbReference>
<accession>A0A6I6MTT3</accession>
<evidence type="ECO:0000256" key="7">
    <source>
        <dbReference type="ARBA" id="ARBA00022840"/>
    </source>
</evidence>
<dbReference type="GO" id="GO:0005737">
    <property type="term" value="C:cytoplasm"/>
    <property type="evidence" value="ECO:0007669"/>
    <property type="project" value="TreeGrafter"/>
</dbReference>
<dbReference type="UniPathway" id="UPA00142">
    <property type="reaction ID" value="UER00210"/>
</dbReference>
<evidence type="ECO:0000256" key="4">
    <source>
        <dbReference type="ARBA" id="ARBA00022684"/>
    </source>
</evidence>
<dbReference type="InterPro" id="IPR006284">
    <property type="entry name" value="Glut_synth_pro"/>
</dbReference>
<dbReference type="PANTHER" id="PTHR21621:SF4">
    <property type="entry name" value="GLUTATHIONE SYNTHETASE"/>
    <property type="match status" value="1"/>
</dbReference>
<evidence type="ECO:0000256" key="3">
    <source>
        <dbReference type="ARBA" id="ARBA00022598"/>
    </source>
</evidence>
<evidence type="ECO:0000313" key="13">
    <source>
        <dbReference type="Proteomes" id="UP000431269"/>
    </source>
</evidence>
<dbReference type="KEGG" id="tsv:DSM104635_01902"/>
<evidence type="ECO:0000256" key="2">
    <source>
        <dbReference type="ARBA" id="ARBA00001946"/>
    </source>
</evidence>
<dbReference type="InterPro" id="IPR004215">
    <property type="entry name" value="GSHS_N"/>
</dbReference>
<dbReference type="Gene3D" id="3.40.50.20">
    <property type="match status" value="1"/>
</dbReference>
<sequence>MKSLRIAVQMDPIEKMIVNHDTSLALMVEAQTRGHELWWWAPNDLFYDTGVVKARARRVSVSFDEGKHYETHEEAVRAADDFDIILVRQDPPFDMGYVSNTYLLELTKALVINPPPGIRNISEKMSILQFPELTPTTWVGRDLDALEAFSKRFDQVVLKVLFLMGGDGVIKLAASEAGFRDKAKAFLAAAGREPILAQEFLPAVSGGDKRVFVIGGEPFAALRRVPKEGDFRANLHVGGKAEAGELDDDDRRIVKAVAPLLEREGIVFAGLDVIAGKLIEINVTSPTLAQELQRFSGLDLPKAFWDRVEKLV</sequence>
<keyword evidence="8" id="KW-0460">Magnesium</keyword>
<dbReference type="EC" id="6.3.2.3" evidence="10"/>
<dbReference type="Proteomes" id="UP000431269">
    <property type="component" value="Chromosome"/>
</dbReference>
<dbReference type="PANTHER" id="PTHR21621">
    <property type="entry name" value="RIBOSOMAL PROTEIN S6 MODIFICATION PROTEIN"/>
    <property type="match status" value="1"/>
</dbReference>
<keyword evidence="3 10" id="KW-0436">Ligase</keyword>